<reference evidence="6" key="1">
    <citation type="submission" date="2025-08" db="UniProtKB">
        <authorList>
            <consortium name="RefSeq"/>
        </authorList>
    </citation>
    <scope>IDENTIFICATION</scope>
    <source>
        <tissue evidence="6">Whole blood</tissue>
    </source>
</reference>
<feature type="domain" description="ADF-H" evidence="4">
    <location>
        <begin position="19"/>
        <end position="155"/>
    </location>
</feature>
<evidence type="ECO:0000256" key="3">
    <source>
        <dbReference type="SAM" id="MobiDB-lite"/>
    </source>
</evidence>
<dbReference type="Pfam" id="PF00241">
    <property type="entry name" value="Cofilin_ADF"/>
    <property type="match status" value="1"/>
</dbReference>
<dbReference type="GO" id="GO:0030042">
    <property type="term" value="P:actin filament depolymerization"/>
    <property type="evidence" value="ECO:0007669"/>
    <property type="project" value="InterPro"/>
</dbReference>
<sequence length="261" mass="28643">MASGVAVSDGVIKVSSDVELCKSSTPEEVRKHKKAVGFCLSKDKKNIMPRGGRRALPDDVGQTTDDCHATFVKMLPHNYCHYALYDTTRETKDSKKEDPVFIFCALEPALLKSKMISVSSKDAIKKKLTDIKHELQANLLYEEVKNRCTLSEKLGASVVISLEGKPYASPLQPPAWSIWQPQTHQLEVAGFTLPARLEGVSDPSRGRQPSFQEAAVLILRPGAATTHRHRCQPWPGRGRRLVTSSGSHSSSSSPGPSNKLL</sequence>
<dbReference type="InterPro" id="IPR029006">
    <property type="entry name" value="ADF-H/Gelsolin-like_dom_sf"/>
</dbReference>
<proteinExistence type="inferred from homology"/>
<evidence type="ECO:0000259" key="4">
    <source>
        <dbReference type="SMART" id="SM00102"/>
    </source>
</evidence>
<feature type="compositionally biased region" description="Low complexity" evidence="3">
    <location>
        <begin position="244"/>
        <end position="261"/>
    </location>
</feature>
<evidence type="ECO:0000313" key="6">
    <source>
        <dbReference type="RefSeq" id="XP_053763633.1"/>
    </source>
</evidence>
<dbReference type="SMART" id="SM00102">
    <property type="entry name" value="ADF"/>
    <property type="match status" value="1"/>
</dbReference>
<dbReference type="Gene3D" id="3.40.20.10">
    <property type="entry name" value="Severin"/>
    <property type="match status" value="1"/>
</dbReference>
<dbReference type="Proteomes" id="UP001165780">
    <property type="component" value="Unplaced"/>
</dbReference>
<feature type="region of interest" description="Disordered" evidence="3">
    <location>
        <begin position="227"/>
        <end position="261"/>
    </location>
</feature>
<evidence type="ECO:0000256" key="1">
    <source>
        <dbReference type="ARBA" id="ARBA00006844"/>
    </source>
</evidence>
<accession>A0A9W2VZ27</accession>
<keyword evidence="5" id="KW-1185">Reference proteome</keyword>
<name>A0A9W2VZ27_PANPR</name>
<dbReference type="GO" id="GO:0003779">
    <property type="term" value="F:actin binding"/>
    <property type="evidence" value="ECO:0007669"/>
    <property type="project" value="UniProtKB-KW"/>
</dbReference>
<dbReference type="GO" id="GO:0015629">
    <property type="term" value="C:actin cytoskeleton"/>
    <property type="evidence" value="ECO:0007669"/>
    <property type="project" value="InterPro"/>
</dbReference>
<dbReference type="InterPro" id="IPR002108">
    <property type="entry name" value="ADF-H"/>
</dbReference>
<dbReference type="PRINTS" id="PR00006">
    <property type="entry name" value="COFILIN"/>
</dbReference>
<dbReference type="AlphaFoldDB" id="A0A9W2VZ27"/>
<dbReference type="SUPFAM" id="SSF55753">
    <property type="entry name" value="Actin depolymerizing proteins"/>
    <property type="match status" value="1"/>
</dbReference>
<keyword evidence="2" id="KW-0009">Actin-binding</keyword>
<evidence type="ECO:0000313" key="5">
    <source>
        <dbReference type="Proteomes" id="UP001165780"/>
    </source>
</evidence>
<protein>
    <submittedName>
        <fullName evidence="6">LOW QUALITY PROTEIN: cofilin-1-like</fullName>
    </submittedName>
</protein>
<dbReference type="GeneID" id="128778370"/>
<evidence type="ECO:0000256" key="2">
    <source>
        <dbReference type="ARBA" id="ARBA00023203"/>
    </source>
</evidence>
<gene>
    <name evidence="6" type="primary">LOC128778370</name>
</gene>
<dbReference type="RefSeq" id="XP_053763633.1">
    <property type="nucleotide sequence ID" value="XM_053907658.1"/>
</dbReference>
<dbReference type="InterPro" id="IPR017904">
    <property type="entry name" value="ADF/Cofilin"/>
</dbReference>
<organism evidence="5 6">
    <name type="scientific">Panthera pardus</name>
    <name type="common">Leopard</name>
    <name type="synonym">Felis pardus</name>
    <dbReference type="NCBI Taxonomy" id="9691"/>
    <lineage>
        <taxon>Eukaryota</taxon>
        <taxon>Metazoa</taxon>
        <taxon>Chordata</taxon>
        <taxon>Craniata</taxon>
        <taxon>Vertebrata</taxon>
        <taxon>Euteleostomi</taxon>
        <taxon>Mammalia</taxon>
        <taxon>Eutheria</taxon>
        <taxon>Laurasiatheria</taxon>
        <taxon>Carnivora</taxon>
        <taxon>Feliformia</taxon>
        <taxon>Felidae</taxon>
        <taxon>Pantherinae</taxon>
        <taxon>Panthera</taxon>
    </lineage>
</organism>
<dbReference type="PANTHER" id="PTHR11913">
    <property type="entry name" value="COFILIN-RELATED"/>
    <property type="match status" value="1"/>
</dbReference>
<comment type="similarity">
    <text evidence="1">Belongs to the actin-binding proteins ADF family.</text>
</comment>